<dbReference type="OrthoDB" id="2418900at2759"/>
<reference evidence="1" key="1">
    <citation type="submission" date="2020-05" db="EMBL/GenBank/DDBJ databases">
        <title>Mycena genomes resolve the evolution of fungal bioluminescence.</title>
        <authorList>
            <person name="Tsai I.J."/>
        </authorList>
    </citation>
    <scope>NUCLEOTIDE SEQUENCE</scope>
    <source>
        <strain evidence="1">171206Taipei</strain>
    </source>
</reference>
<organism evidence="1 2">
    <name type="scientific">Mycena indigotica</name>
    <dbReference type="NCBI Taxonomy" id="2126181"/>
    <lineage>
        <taxon>Eukaryota</taxon>
        <taxon>Fungi</taxon>
        <taxon>Dikarya</taxon>
        <taxon>Basidiomycota</taxon>
        <taxon>Agaricomycotina</taxon>
        <taxon>Agaricomycetes</taxon>
        <taxon>Agaricomycetidae</taxon>
        <taxon>Agaricales</taxon>
        <taxon>Marasmiineae</taxon>
        <taxon>Mycenaceae</taxon>
        <taxon>Mycena</taxon>
    </lineage>
</organism>
<dbReference type="EMBL" id="JACAZF010000005">
    <property type="protein sequence ID" value="KAF7303336.1"/>
    <property type="molecule type" value="Genomic_DNA"/>
</dbReference>
<sequence length="437" mass="50600">MEKVYLGVLANATDRRRVILAVRGLLDFTYYVHFKVHTDESLALMERALENLHENKAVFEELGIREHFNISKLHKLLHYIKSIRARGIAPAFSTELSERLHIDFAKAGYRASNHRDYIPQMTKWLSRQEKVRKFSTFLEWTLPAYEAEFIRLQADDALEPDDTLPVQRPTSPSPPPTATLIHSIAKNPPFTLRADFIAREFHAPFFLFRLRDFLRSRSILPRGDLSEGSSFPVYKQLALSIPPVAEVGTTVLLDKIHAIARRESGNRKDGRVVETKPAQFDTVLVRVNGGNQELDPAKKYRAARLRVIFRVPEIYGSVHEPLAYVDWYKPLSRFNSDLGMYEISLSTQMNQQRSEIIPITSILQSCHLIPVFGKQINPKWESDFVLDQCSQFYLNPYLRHHDFYILRYLPELEAKRKAAEARRVRIRQLGRAGRFNT</sequence>
<name>A0A8H6SPV8_9AGAR</name>
<proteinExistence type="predicted"/>
<protein>
    <submittedName>
        <fullName evidence="1">Uncharacterized protein</fullName>
    </submittedName>
</protein>
<accession>A0A8H6SPV8</accession>
<dbReference type="RefSeq" id="XP_037220308.1">
    <property type="nucleotide sequence ID" value="XM_037362387.1"/>
</dbReference>
<keyword evidence="2" id="KW-1185">Reference proteome</keyword>
<gene>
    <name evidence="1" type="ORF">MIND_00561300</name>
</gene>
<dbReference type="Proteomes" id="UP000636479">
    <property type="component" value="Unassembled WGS sequence"/>
</dbReference>
<comment type="caution">
    <text evidence="1">The sequence shown here is derived from an EMBL/GenBank/DDBJ whole genome shotgun (WGS) entry which is preliminary data.</text>
</comment>
<dbReference type="AlphaFoldDB" id="A0A8H6SPV8"/>
<evidence type="ECO:0000313" key="2">
    <source>
        <dbReference type="Proteomes" id="UP000636479"/>
    </source>
</evidence>
<evidence type="ECO:0000313" key="1">
    <source>
        <dbReference type="EMBL" id="KAF7303336.1"/>
    </source>
</evidence>
<dbReference type="GeneID" id="59344903"/>